<evidence type="ECO:0000259" key="1">
    <source>
        <dbReference type="PROSITE" id="PS50181"/>
    </source>
</evidence>
<sequence length="459" mass="50242">MTLSLSTLPADILLEVVNFLHLPDPLSLLSTCSYTYRLSNERSFWLSVLETTRRKSPIACPRHTDLSQYTLDTLKDLAISWLKLQTNWSRPFPRLAHPVTSTALPEDVDIVFVVPGTDILLLSTARTVLCWDVKLNEPFPLPAIEIDGPVADVSAPSEAPGITCVAFLVQTNDIMGRRHVLTITHEARKAVSFTGIYSEFSCPSGPHYKSVFLTEDVVGTAAVVHGRRDCTFTVGAVTGSDDQPDSTSVLKLPHNFSYKREIIVSVAYKGHLYHLIEDGHSVQIQHIARNSLLSGECEQAGLYSSDVLPAVVYDPFFYSSFCMIPSTPQYGVGAMFARRTDTDLAISFVPATLTDAVDDGLSSPLTFGAPSVSKIIQGKELSMWLDHSGFNAALVVESATAINLLLLRYHPDTNRISQHTLEVPGSIDLDAPNAVCVDDTAGAVHLVDKQGVLWTLRYV</sequence>
<feature type="domain" description="F-box" evidence="1">
    <location>
        <begin position="2"/>
        <end position="48"/>
    </location>
</feature>
<dbReference type="InterPro" id="IPR036047">
    <property type="entry name" value="F-box-like_dom_sf"/>
</dbReference>
<evidence type="ECO:0000313" key="2">
    <source>
        <dbReference type="EMBL" id="KAJ7736823.1"/>
    </source>
</evidence>
<name>A0AAD7MXQ3_9AGAR</name>
<reference evidence="2" key="1">
    <citation type="submission" date="2023-03" db="EMBL/GenBank/DDBJ databases">
        <title>Massive genome expansion in bonnet fungi (Mycena s.s.) driven by repeated elements and novel gene families across ecological guilds.</title>
        <authorList>
            <consortium name="Lawrence Berkeley National Laboratory"/>
            <person name="Harder C.B."/>
            <person name="Miyauchi S."/>
            <person name="Viragh M."/>
            <person name="Kuo A."/>
            <person name="Thoen E."/>
            <person name="Andreopoulos B."/>
            <person name="Lu D."/>
            <person name="Skrede I."/>
            <person name="Drula E."/>
            <person name="Henrissat B."/>
            <person name="Morin E."/>
            <person name="Kohler A."/>
            <person name="Barry K."/>
            <person name="LaButti K."/>
            <person name="Morin E."/>
            <person name="Salamov A."/>
            <person name="Lipzen A."/>
            <person name="Mereny Z."/>
            <person name="Hegedus B."/>
            <person name="Baldrian P."/>
            <person name="Stursova M."/>
            <person name="Weitz H."/>
            <person name="Taylor A."/>
            <person name="Grigoriev I.V."/>
            <person name="Nagy L.G."/>
            <person name="Martin F."/>
            <person name="Kauserud H."/>
        </authorList>
    </citation>
    <scope>NUCLEOTIDE SEQUENCE</scope>
    <source>
        <strain evidence="2">CBHHK182m</strain>
    </source>
</reference>
<dbReference type="AlphaFoldDB" id="A0AAD7MXQ3"/>
<comment type="caution">
    <text evidence="2">The sequence shown here is derived from an EMBL/GenBank/DDBJ whole genome shotgun (WGS) entry which is preliminary data.</text>
</comment>
<evidence type="ECO:0000313" key="3">
    <source>
        <dbReference type="Proteomes" id="UP001215598"/>
    </source>
</evidence>
<proteinExistence type="predicted"/>
<protein>
    <recommendedName>
        <fullName evidence="1">F-box domain-containing protein</fullName>
    </recommendedName>
</protein>
<dbReference type="EMBL" id="JARKIB010000119">
    <property type="protein sequence ID" value="KAJ7736823.1"/>
    <property type="molecule type" value="Genomic_DNA"/>
</dbReference>
<dbReference type="SUPFAM" id="SSF81383">
    <property type="entry name" value="F-box domain"/>
    <property type="match status" value="1"/>
</dbReference>
<dbReference type="InterPro" id="IPR001810">
    <property type="entry name" value="F-box_dom"/>
</dbReference>
<organism evidence="2 3">
    <name type="scientific">Mycena metata</name>
    <dbReference type="NCBI Taxonomy" id="1033252"/>
    <lineage>
        <taxon>Eukaryota</taxon>
        <taxon>Fungi</taxon>
        <taxon>Dikarya</taxon>
        <taxon>Basidiomycota</taxon>
        <taxon>Agaricomycotina</taxon>
        <taxon>Agaricomycetes</taxon>
        <taxon>Agaricomycetidae</taxon>
        <taxon>Agaricales</taxon>
        <taxon>Marasmiineae</taxon>
        <taxon>Mycenaceae</taxon>
        <taxon>Mycena</taxon>
    </lineage>
</organism>
<accession>A0AAD7MXQ3</accession>
<dbReference type="PROSITE" id="PS50181">
    <property type="entry name" value="FBOX"/>
    <property type="match status" value="1"/>
</dbReference>
<keyword evidence="3" id="KW-1185">Reference proteome</keyword>
<gene>
    <name evidence="2" type="ORF">B0H16DRAFT_1572735</name>
</gene>
<dbReference type="Proteomes" id="UP001215598">
    <property type="component" value="Unassembled WGS sequence"/>
</dbReference>